<dbReference type="Proteomes" id="UP001341840">
    <property type="component" value="Unassembled WGS sequence"/>
</dbReference>
<organism evidence="1 2">
    <name type="scientific">Stylosanthes scabra</name>
    <dbReference type="NCBI Taxonomy" id="79078"/>
    <lineage>
        <taxon>Eukaryota</taxon>
        <taxon>Viridiplantae</taxon>
        <taxon>Streptophyta</taxon>
        <taxon>Embryophyta</taxon>
        <taxon>Tracheophyta</taxon>
        <taxon>Spermatophyta</taxon>
        <taxon>Magnoliopsida</taxon>
        <taxon>eudicotyledons</taxon>
        <taxon>Gunneridae</taxon>
        <taxon>Pentapetalae</taxon>
        <taxon>rosids</taxon>
        <taxon>fabids</taxon>
        <taxon>Fabales</taxon>
        <taxon>Fabaceae</taxon>
        <taxon>Papilionoideae</taxon>
        <taxon>50 kb inversion clade</taxon>
        <taxon>dalbergioids sensu lato</taxon>
        <taxon>Dalbergieae</taxon>
        <taxon>Pterocarpus clade</taxon>
        <taxon>Stylosanthes</taxon>
    </lineage>
</organism>
<reference evidence="1 2" key="1">
    <citation type="journal article" date="2023" name="Plants (Basel)">
        <title>Bridging the Gap: Combining Genomics and Transcriptomics Approaches to Understand Stylosanthes scabra, an Orphan Legume from the Brazilian Caatinga.</title>
        <authorList>
            <person name="Ferreira-Neto J.R.C."/>
            <person name="da Silva M.D."/>
            <person name="Binneck E."/>
            <person name="de Melo N.F."/>
            <person name="da Silva R.H."/>
            <person name="de Melo A.L.T.M."/>
            <person name="Pandolfi V."/>
            <person name="Bustamante F.O."/>
            <person name="Brasileiro-Vidal A.C."/>
            <person name="Benko-Iseppon A.M."/>
        </authorList>
    </citation>
    <scope>NUCLEOTIDE SEQUENCE [LARGE SCALE GENOMIC DNA]</scope>
    <source>
        <tissue evidence="1">Leaves</tissue>
    </source>
</reference>
<comment type="caution">
    <text evidence="1">The sequence shown here is derived from an EMBL/GenBank/DDBJ whole genome shotgun (WGS) entry which is preliminary data.</text>
</comment>
<evidence type="ECO:0000313" key="2">
    <source>
        <dbReference type="Proteomes" id="UP001341840"/>
    </source>
</evidence>
<evidence type="ECO:0000313" key="1">
    <source>
        <dbReference type="EMBL" id="MED6121046.1"/>
    </source>
</evidence>
<accession>A0ABU6RAN1</accession>
<name>A0ABU6RAN1_9FABA</name>
<dbReference type="EMBL" id="JASCZI010030307">
    <property type="protein sequence ID" value="MED6121046.1"/>
    <property type="molecule type" value="Genomic_DNA"/>
</dbReference>
<keyword evidence="2" id="KW-1185">Reference proteome</keyword>
<proteinExistence type="predicted"/>
<sequence length="85" mass="9788">MQQVGPLGLLQSWIFWRFPCLQPHGFDEIRWPLAARWGGFLSASDEKAPRIPQLRYRLDMLRESETLIIAAASARTMGIIKAHIR</sequence>
<protein>
    <submittedName>
        <fullName evidence="1">Uncharacterized protein</fullName>
    </submittedName>
</protein>
<gene>
    <name evidence="1" type="ORF">PIB30_026387</name>
</gene>